<organism evidence="2">
    <name type="scientific">uncultured Chloroflexia bacterium</name>
    <dbReference type="NCBI Taxonomy" id="1672391"/>
    <lineage>
        <taxon>Bacteria</taxon>
        <taxon>Bacillati</taxon>
        <taxon>Chloroflexota</taxon>
        <taxon>Chloroflexia</taxon>
        <taxon>environmental samples</taxon>
    </lineage>
</organism>
<dbReference type="Gene3D" id="3.40.50.150">
    <property type="entry name" value="Vaccinia Virus protein VP39"/>
    <property type="match status" value="1"/>
</dbReference>
<dbReference type="EMBL" id="CADCTR010002886">
    <property type="protein sequence ID" value="CAA9372956.1"/>
    <property type="molecule type" value="Genomic_DNA"/>
</dbReference>
<dbReference type="GO" id="GO:0008757">
    <property type="term" value="F:S-adenosylmethionine-dependent methyltransferase activity"/>
    <property type="evidence" value="ECO:0007669"/>
    <property type="project" value="InterPro"/>
</dbReference>
<dbReference type="InterPro" id="IPR050508">
    <property type="entry name" value="Methyltransf_Superfamily"/>
</dbReference>
<dbReference type="InterPro" id="IPR029063">
    <property type="entry name" value="SAM-dependent_MTases_sf"/>
</dbReference>
<proteinExistence type="predicted"/>
<accession>A0A6J4MYU2</accession>
<protein>
    <recommendedName>
        <fullName evidence="1">Methyltransferase type 11 domain-containing protein</fullName>
    </recommendedName>
</protein>
<name>A0A6J4MYU2_9CHLR</name>
<dbReference type="Pfam" id="PF08241">
    <property type="entry name" value="Methyltransf_11"/>
    <property type="match status" value="1"/>
</dbReference>
<dbReference type="CDD" id="cd02440">
    <property type="entry name" value="AdoMet_MTases"/>
    <property type="match status" value="1"/>
</dbReference>
<dbReference type="SUPFAM" id="SSF53335">
    <property type="entry name" value="S-adenosyl-L-methionine-dependent methyltransferases"/>
    <property type="match status" value="1"/>
</dbReference>
<dbReference type="AlphaFoldDB" id="A0A6J4MYU2"/>
<gene>
    <name evidence="2" type="ORF">AVDCRST_MAG93-8563</name>
</gene>
<dbReference type="PANTHER" id="PTHR42912">
    <property type="entry name" value="METHYLTRANSFERASE"/>
    <property type="match status" value="1"/>
</dbReference>
<evidence type="ECO:0000259" key="1">
    <source>
        <dbReference type="Pfam" id="PF08241"/>
    </source>
</evidence>
<sequence>DSALWEELRRKYRWAESQRVPVTSNDLNEITKTIHSLLETEPTSSAIPEHARQAAWYQRDDPRLNKVLHRVQAAALEPRLAAVQEKSGAKVPLDVLEVGTGAGRWASSFEWTKTKFVGIDIREDLIRTARDNFPEGCFDLLSSDLLFPYDSESFDLVFSVVVMHRYSATAKRTLFSEMWRVTRAGGRLLFLEDFVFTRQPERPAVYSMSVTEFEDLVLDATAGQVVLEHVESLRYPDEDSHRSGLVSLLRLGAPKS</sequence>
<feature type="domain" description="Methyltransferase type 11" evidence="1">
    <location>
        <begin position="96"/>
        <end position="190"/>
    </location>
</feature>
<reference evidence="2" key="1">
    <citation type="submission" date="2020-02" db="EMBL/GenBank/DDBJ databases">
        <authorList>
            <person name="Meier V. D."/>
        </authorList>
    </citation>
    <scope>NUCLEOTIDE SEQUENCE</scope>
    <source>
        <strain evidence="2">AVDCRST_MAG93</strain>
    </source>
</reference>
<evidence type="ECO:0000313" key="2">
    <source>
        <dbReference type="EMBL" id="CAA9372956.1"/>
    </source>
</evidence>
<dbReference type="InterPro" id="IPR013216">
    <property type="entry name" value="Methyltransf_11"/>
</dbReference>
<feature type="non-terminal residue" evidence="2">
    <location>
        <position position="1"/>
    </location>
</feature>